<comment type="caution">
    <text evidence="12">The sequence shown here is derived from an EMBL/GenBank/DDBJ whole genome shotgun (WGS) entry which is preliminary data.</text>
</comment>
<evidence type="ECO:0000256" key="1">
    <source>
        <dbReference type="ARBA" id="ARBA00001164"/>
    </source>
</evidence>
<accession>A0A4R1BLY1</accession>
<evidence type="ECO:0000256" key="5">
    <source>
        <dbReference type="ARBA" id="ARBA00022272"/>
    </source>
</evidence>
<comment type="pathway">
    <text evidence="2 10">Amino-acid biosynthesis; L-tryptophan biosynthesis; L-tryptophan from chorismate: step 3/5.</text>
</comment>
<evidence type="ECO:0000256" key="2">
    <source>
        <dbReference type="ARBA" id="ARBA00004664"/>
    </source>
</evidence>
<dbReference type="Proteomes" id="UP000295244">
    <property type="component" value="Unassembled WGS sequence"/>
</dbReference>
<dbReference type="Gene3D" id="3.20.20.70">
    <property type="entry name" value="Aldolase class I"/>
    <property type="match status" value="1"/>
</dbReference>
<evidence type="ECO:0000313" key="12">
    <source>
        <dbReference type="EMBL" id="TCJ18298.1"/>
    </source>
</evidence>
<gene>
    <name evidence="10" type="primary">trpF</name>
    <name evidence="12" type="ORF">E0L93_06040</name>
</gene>
<dbReference type="HAMAP" id="MF_00135">
    <property type="entry name" value="PRAI"/>
    <property type="match status" value="1"/>
</dbReference>
<evidence type="ECO:0000313" key="13">
    <source>
        <dbReference type="Proteomes" id="UP000295244"/>
    </source>
</evidence>
<dbReference type="PANTHER" id="PTHR42894:SF1">
    <property type="entry name" value="N-(5'-PHOSPHORIBOSYL)ANTHRANILATE ISOMERASE"/>
    <property type="match status" value="1"/>
</dbReference>
<dbReference type="AlphaFoldDB" id="A0A4R1BLY1"/>
<dbReference type="EC" id="5.3.1.24" evidence="4 10"/>
<evidence type="ECO:0000256" key="6">
    <source>
        <dbReference type="ARBA" id="ARBA00022605"/>
    </source>
</evidence>
<dbReference type="InterPro" id="IPR011060">
    <property type="entry name" value="RibuloseP-bd_barrel"/>
</dbReference>
<keyword evidence="6 10" id="KW-0028">Amino-acid biosynthesis</keyword>
<dbReference type="SUPFAM" id="SSF51366">
    <property type="entry name" value="Ribulose-phoshate binding barrel"/>
    <property type="match status" value="1"/>
</dbReference>
<dbReference type="RefSeq" id="WP_132689892.1">
    <property type="nucleotide sequence ID" value="NZ_SKBU01000012.1"/>
</dbReference>
<name>A0A4R1BLY1_9ACTN</name>
<dbReference type="InterPro" id="IPR013785">
    <property type="entry name" value="Aldolase_TIM"/>
</dbReference>
<dbReference type="GO" id="GO:0004640">
    <property type="term" value="F:phosphoribosylanthranilate isomerase activity"/>
    <property type="evidence" value="ECO:0007669"/>
    <property type="project" value="UniProtKB-UniRule"/>
</dbReference>
<protein>
    <recommendedName>
        <fullName evidence="5 10">N-(5'-phosphoribosyl)anthranilate isomerase</fullName>
        <shortName evidence="10">PRAI</shortName>
        <ecNumber evidence="4 10">5.3.1.24</ecNumber>
    </recommendedName>
</protein>
<dbReference type="Pfam" id="PF00697">
    <property type="entry name" value="PRAI"/>
    <property type="match status" value="1"/>
</dbReference>
<evidence type="ECO:0000256" key="8">
    <source>
        <dbReference type="ARBA" id="ARBA00023141"/>
    </source>
</evidence>
<dbReference type="EMBL" id="SKBU01000012">
    <property type="protein sequence ID" value="TCJ18298.1"/>
    <property type="molecule type" value="Genomic_DNA"/>
</dbReference>
<dbReference type="CDD" id="cd00405">
    <property type="entry name" value="PRAI"/>
    <property type="match status" value="1"/>
</dbReference>
<comment type="similarity">
    <text evidence="3 10">Belongs to the TrpF family.</text>
</comment>
<feature type="domain" description="N-(5'phosphoribosyl) anthranilate isomerase (PRAI)" evidence="11">
    <location>
        <begin position="4"/>
        <end position="201"/>
    </location>
</feature>
<dbReference type="InterPro" id="IPR044643">
    <property type="entry name" value="TrpF_fam"/>
</dbReference>
<dbReference type="OrthoDB" id="3243379at2"/>
<proteinExistence type="inferred from homology"/>
<keyword evidence="7 10" id="KW-0822">Tryptophan biosynthesis</keyword>
<dbReference type="UniPathway" id="UPA00035">
    <property type="reaction ID" value="UER00042"/>
</dbReference>
<reference evidence="12 13" key="1">
    <citation type="submission" date="2019-03" db="EMBL/GenBank/DDBJ databases">
        <title>Whole genome sequence of a novel Rubrobacter taiwanensis strain, isolated from Yellowstone National Park.</title>
        <authorList>
            <person name="Freed S."/>
            <person name="Ramaley R.F."/>
            <person name="Kyndt J.A."/>
        </authorList>
    </citation>
    <scope>NUCLEOTIDE SEQUENCE [LARGE SCALE GENOMIC DNA]</scope>
    <source>
        <strain evidence="12 13">Yellowstone</strain>
    </source>
</reference>
<evidence type="ECO:0000256" key="10">
    <source>
        <dbReference type="HAMAP-Rule" id="MF_00135"/>
    </source>
</evidence>
<keyword evidence="13" id="KW-1185">Reference proteome</keyword>
<dbReference type="NCBIfam" id="NF002298">
    <property type="entry name" value="PRK01222.1-4"/>
    <property type="match status" value="1"/>
</dbReference>
<dbReference type="InterPro" id="IPR001240">
    <property type="entry name" value="PRAI_dom"/>
</dbReference>
<dbReference type="FunFam" id="3.20.20.70:FF:000075">
    <property type="entry name" value="Tryptophan biosynthesis protein TRP1"/>
    <property type="match status" value="1"/>
</dbReference>
<keyword evidence="8 10" id="KW-0057">Aromatic amino acid biosynthesis</keyword>
<dbReference type="PANTHER" id="PTHR42894">
    <property type="entry name" value="N-(5'-PHOSPHORIBOSYL)ANTHRANILATE ISOMERASE"/>
    <property type="match status" value="1"/>
</dbReference>
<evidence type="ECO:0000256" key="4">
    <source>
        <dbReference type="ARBA" id="ARBA00012572"/>
    </source>
</evidence>
<organism evidence="12 13">
    <name type="scientific">Rubrobacter taiwanensis</name>
    <dbReference type="NCBI Taxonomy" id="185139"/>
    <lineage>
        <taxon>Bacteria</taxon>
        <taxon>Bacillati</taxon>
        <taxon>Actinomycetota</taxon>
        <taxon>Rubrobacteria</taxon>
        <taxon>Rubrobacterales</taxon>
        <taxon>Rubrobacteraceae</taxon>
        <taxon>Rubrobacter</taxon>
    </lineage>
</organism>
<evidence type="ECO:0000256" key="3">
    <source>
        <dbReference type="ARBA" id="ARBA00007571"/>
    </source>
</evidence>
<evidence type="ECO:0000259" key="11">
    <source>
        <dbReference type="Pfam" id="PF00697"/>
    </source>
</evidence>
<comment type="catalytic activity">
    <reaction evidence="1 10">
        <text>N-(5-phospho-beta-D-ribosyl)anthranilate = 1-(2-carboxyphenylamino)-1-deoxy-D-ribulose 5-phosphate</text>
        <dbReference type="Rhea" id="RHEA:21540"/>
        <dbReference type="ChEBI" id="CHEBI:18277"/>
        <dbReference type="ChEBI" id="CHEBI:58613"/>
        <dbReference type="EC" id="5.3.1.24"/>
    </reaction>
</comment>
<keyword evidence="9 10" id="KW-0413">Isomerase</keyword>
<evidence type="ECO:0000256" key="7">
    <source>
        <dbReference type="ARBA" id="ARBA00022822"/>
    </source>
</evidence>
<dbReference type="GO" id="GO:0000162">
    <property type="term" value="P:L-tryptophan biosynthetic process"/>
    <property type="evidence" value="ECO:0007669"/>
    <property type="project" value="UniProtKB-UniRule"/>
</dbReference>
<sequence>MVRVKVCGITRPEDGHVAAGAGADAIGLVFFEKSPRRVSVERAREISAALPEGVLKVGVFVNEEAGEVLRVAAEVGLDCVQLHGDEGPEVVRELRASGLKVIKALRVRDAGSLKRMGEYGADLFLLDAWKKELYGGTGTRFDWGLANVLGGCANIVISGGLTPENVRRAVELFEPYGVDASSSLEDAPGRKNGERVRRFISAAKG</sequence>
<evidence type="ECO:0000256" key="9">
    <source>
        <dbReference type="ARBA" id="ARBA00023235"/>
    </source>
</evidence>